<feature type="signal peptide" evidence="1">
    <location>
        <begin position="1"/>
        <end position="17"/>
    </location>
</feature>
<feature type="chain" id="PRO_5016426586" description="Secreted protein" evidence="1">
    <location>
        <begin position="18"/>
        <end position="128"/>
    </location>
</feature>
<keyword evidence="1" id="KW-0732">Signal</keyword>
<dbReference type="InParanoid" id="A0A317XM85"/>
<evidence type="ECO:0000313" key="2">
    <source>
        <dbReference type="EMBL" id="PWY98949.1"/>
    </source>
</evidence>
<dbReference type="Proteomes" id="UP000246740">
    <property type="component" value="Unassembled WGS sequence"/>
</dbReference>
<dbReference type="AlphaFoldDB" id="A0A317XM85"/>
<reference evidence="2 3" key="1">
    <citation type="journal article" date="2018" name="Mol. Biol. Evol.">
        <title>Broad Genomic Sampling Reveals a Smut Pathogenic Ancestry of the Fungal Clade Ustilaginomycotina.</title>
        <authorList>
            <person name="Kijpornyongpan T."/>
            <person name="Mondo S.J."/>
            <person name="Barry K."/>
            <person name="Sandor L."/>
            <person name="Lee J."/>
            <person name="Lipzen A."/>
            <person name="Pangilinan J."/>
            <person name="LaButti K."/>
            <person name="Hainaut M."/>
            <person name="Henrissat B."/>
            <person name="Grigoriev I.V."/>
            <person name="Spatafora J.W."/>
            <person name="Aime M.C."/>
        </authorList>
    </citation>
    <scope>NUCLEOTIDE SEQUENCE [LARGE SCALE GENOMIC DNA]</scope>
    <source>
        <strain evidence="2 3">MCA 3645</strain>
    </source>
</reference>
<gene>
    <name evidence="2" type="ORF">BCV70DRAFT_207173</name>
</gene>
<organism evidence="2 3">
    <name type="scientific">Testicularia cyperi</name>
    <dbReference type="NCBI Taxonomy" id="1882483"/>
    <lineage>
        <taxon>Eukaryota</taxon>
        <taxon>Fungi</taxon>
        <taxon>Dikarya</taxon>
        <taxon>Basidiomycota</taxon>
        <taxon>Ustilaginomycotina</taxon>
        <taxon>Ustilaginomycetes</taxon>
        <taxon>Ustilaginales</taxon>
        <taxon>Anthracoideaceae</taxon>
        <taxon>Testicularia</taxon>
    </lineage>
</organism>
<proteinExistence type="predicted"/>
<sequence>MLHSWSCAVVRWRPVWSLFSHHADLVSGSAARVGGGPTALVTDSLARQVVRLHSCVLLCAPDIACTPEQDTIVLARVVLACVLHRFEKRKSPQLEQGTARVPMFAVSALYVSWYCCYDGLATNLVLLY</sequence>
<name>A0A317XM85_9BASI</name>
<protein>
    <recommendedName>
        <fullName evidence="4">Secreted protein</fullName>
    </recommendedName>
</protein>
<accession>A0A317XM85</accession>
<evidence type="ECO:0000313" key="3">
    <source>
        <dbReference type="Proteomes" id="UP000246740"/>
    </source>
</evidence>
<evidence type="ECO:0000256" key="1">
    <source>
        <dbReference type="SAM" id="SignalP"/>
    </source>
</evidence>
<evidence type="ECO:0008006" key="4">
    <source>
        <dbReference type="Google" id="ProtNLM"/>
    </source>
</evidence>
<dbReference type="EMBL" id="KZ819196">
    <property type="protein sequence ID" value="PWY98949.1"/>
    <property type="molecule type" value="Genomic_DNA"/>
</dbReference>
<keyword evidence="3" id="KW-1185">Reference proteome</keyword>